<keyword evidence="1" id="KW-0812">Transmembrane</keyword>
<evidence type="ECO:0008006" key="4">
    <source>
        <dbReference type="Google" id="ProtNLM"/>
    </source>
</evidence>
<name>A0ABS6JQW6_9BACI</name>
<dbReference type="RefSeq" id="WP_216943317.1">
    <property type="nucleotide sequence ID" value="NZ_JAHQCR010000024.1"/>
</dbReference>
<accession>A0ABS6JQW6</accession>
<evidence type="ECO:0000313" key="2">
    <source>
        <dbReference type="EMBL" id="MBU9720951.1"/>
    </source>
</evidence>
<evidence type="ECO:0000256" key="1">
    <source>
        <dbReference type="SAM" id="Phobius"/>
    </source>
</evidence>
<gene>
    <name evidence="2" type="ORF">KS407_05740</name>
</gene>
<keyword evidence="1" id="KW-0472">Membrane</keyword>
<organism evidence="2 3">
    <name type="scientific">Evansella alkalicola</name>
    <dbReference type="NCBI Taxonomy" id="745819"/>
    <lineage>
        <taxon>Bacteria</taxon>
        <taxon>Bacillati</taxon>
        <taxon>Bacillota</taxon>
        <taxon>Bacilli</taxon>
        <taxon>Bacillales</taxon>
        <taxon>Bacillaceae</taxon>
        <taxon>Evansella</taxon>
    </lineage>
</organism>
<comment type="caution">
    <text evidence="2">The sequence shown here is derived from an EMBL/GenBank/DDBJ whole genome shotgun (WGS) entry which is preliminary data.</text>
</comment>
<protein>
    <recommendedName>
        <fullName evidence="4">DUF5673 domain-containing protein</fullName>
    </recommendedName>
</protein>
<sequence>MIIIVGLFFIGKDYMRARNMIENAEGAMFPSNYDTEKNIMTYRGEAQAPSFRSKNWKWKHWFVVVTTLFILVIMGVVISQGPLFEWHNVVFLPVFFLLTLFNNQIPSFLVMPSGIYVDERFYRWNTLRSFETRPLKLGSNAYGLFENSSSYTEIEIKNEKEKSLFVYILNEQDVEELREILRQKGLRDDTEGLSEEKVSLDN</sequence>
<proteinExistence type="predicted"/>
<keyword evidence="1" id="KW-1133">Transmembrane helix</keyword>
<keyword evidence="3" id="KW-1185">Reference proteome</keyword>
<dbReference type="Proteomes" id="UP000790580">
    <property type="component" value="Unassembled WGS sequence"/>
</dbReference>
<evidence type="ECO:0000313" key="3">
    <source>
        <dbReference type="Proteomes" id="UP000790580"/>
    </source>
</evidence>
<feature type="transmembrane region" description="Helical" evidence="1">
    <location>
        <begin position="61"/>
        <end position="78"/>
    </location>
</feature>
<reference evidence="2 3" key="1">
    <citation type="submission" date="2021-06" db="EMBL/GenBank/DDBJ databases">
        <title>Bacillus sp. RD4P76, an endophyte from a halophyte.</title>
        <authorList>
            <person name="Sun J.-Q."/>
        </authorList>
    </citation>
    <scope>NUCLEOTIDE SEQUENCE [LARGE SCALE GENOMIC DNA]</scope>
    <source>
        <strain evidence="2 3">JCM 17098</strain>
    </source>
</reference>
<dbReference type="EMBL" id="JAHQCR010000024">
    <property type="protein sequence ID" value="MBU9720951.1"/>
    <property type="molecule type" value="Genomic_DNA"/>
</dbReference>